<dbReference type="SMART" id="SM00320">
    <property type="entry name" value="WD40"/>
    <property type="match status" value="3"/>
</dbReference>
<dbReference type="Gene3D" id="2.130.10.10">
    <property type="entry name" value="YVTN repeat-like/Quinoprotein amine dehydrogenase"/>
    <property type="match status" value="2"/>
</dbReference>
<dbReference type="GO" id="GO:0080008">
    <property type="term" value="C:Cul4-RING E3 ubiquitin ligase complex"/>
    <property type="evidence" value="ECO:0007669"/>
    <property type="project" value="TreeGrafter"/>
</dbReference>
<evidence type="ECO:0000256" key="5">
    <source>
        <dbReference type="SAM" id="MobiDB-lite"/>
    </source>
</evidence>
<dbReference type="InterPro" id="IPR036322">
    <property type="entry name" value="WD40_repeat_dom_sf"/>
</dbReference>
<feature type="domain" description="DDB1- and CUL4-associated factor 12 beta-propeller" evidence="6">
    <location>
        <begin position="81"/>
        <end position="461"/>
    </location>
</feature>
<proteinExistence type="inferred from homology"/>
<dbReference type="AlphaFoldDB" id="A0A1S3GVE0"/>
<evidence type="ECO:0000313" key="8">
    <source>
        <dbReference type="RefSeq" id="XP_012892244.1"/>
    </source>
</evidence>
<gene>
    <name evidence="8" type="primary">LOC106001824</name>
</gene>
<accession>A0A1S3GVE0</accession>
<sequence>MAHLRPGKEKRKAPDEGPGASLVQDQEVGQGDATLVSKRRKWSLGRHSFVYGLKGRELGTWGHREAIGFQRQLCDYAVLKLPHLLRVRHLGLGTVNKVFASQWLNGRQVVCGTKCNSLFVVDVLSGQMTRIPLLRDMIPVPARAYPTSGIHAIEINPSKTLLATSGENPNSLAVYKLPTFDPVSLGDRQGHSDWIFTIIWVNETVAISGSRDGTLAMWHVNPDSSGMDVALSENADLPVYAHMRPKGMQAIPTGSSSPGACKVRAMAFSAPNRELGAVSLDGCFHLWKVGDNLSRLLTMRLSYCRENVCMAYCDELSMYAVGSQFHVSFLDVRQHRQKIPPLCSRDGGTGVRSLSIYQNLVTVGTGHGALLLYDIRTRKFLEDMSEHNPELPVDPAGRKLKLMTGSGWVNEDDLWVDFFGDLEYYPNAVYTHCYNWPEMKLFVAGGPVHPDVRGNYAGLWS</sequence>
<evidence type="ECO:0000256" key="3">
    <source>
        <dbReference type="ARBA" id="ARBA00038022"/>
    </source>
</evidence>
<comment type="similarity">
    <text evidence="3">Belongs to the WD repeat DCAF12 family.</text>
</comment>
<dbReference type="KEGG" id="dord:106001824"/>
<evidence type="ECO:0000256" key="2">
    <source>
        <dbReference type="ARBA" id="ARBA00022737"/>
    </source>
</evidence>
<dbReference type="PROSITE" id="PS50082">
    <property type="entry name" value="WD_REPEATS_2"/>
    <property type="match status" value="1"/>
</dbReference>
<evidence type="ECO:0000259" key="6">
    <source>
        <dbReference type="Pfam" id="PF23760"/>
    </source>
</evidence>
<dbReference type="InterPro" id="IPR056151">
    <property type="entry name" value="Beta-prop_DCAF12"/>
</dbReference>
<dbReference type="FunFam" id="2.130.10.10:FF:000497">
    <property type="entry name" value="DDB1 and CUL4-associated factor 12-like 1"/>
    <property type="match status" value="1"/>
</dbReference>
<dbReference type="PANTHER" id="PTHR19860">
    <property type="entry name" value="DDB1- AND CUL4-ASSOCIATED FACTOR 12-RELATED"/>
    <property type="match status" value="1"/>
</dbReference>
<dbReference type="OrthoDB" id="9610195at2759"/>
<dbReference type="InterPro" id="IPR015943">
    <property type="entry name" value="WD40/YVTN_repeat-like_dom_sf"/>
</dbReference>
<dbReference type="PANTHER" id="PTHR19860:SF8">
    <property type="entry name" value="DDB1- AND CUL4-ASSOCIATED FACTOR 12-LIKE PROTEIN 2"/>
    <property type="match status" value="1"/>
</dbReference>
<dbReference type="Pfam" id="PF23760">
    <property type="entry name" value="Beta-prop_DCAF12"/>
    <property type="match status" value="1"/>
</dbReference>
<feature type="region of interest" description="Disordered" evidence="5">
    <location>
        <begin position="1"/>
        <end position="23"/>
    </location>
</feature>
<dbReference type="SUPFAM" id="SSF50978">
    <property type="entry name" value="WD40 repeat-like"/>
    <property type="match status" value="1"/>
</dbReference>
<keyword evidence="1 4" id="KW-0853">WD repeat</keyword>
<evidence type="ECO:0000313" key="7">
    <source>
        <dbReference type="Proteomes" id="UP000081671"/>
    </source>
</evidence>
<dbReference type="InterPro" id="IPR051191">
    <property type="entry name" value="DCAF12"/>
</dbReference>
<reference evidence="8" key="1">
    <citation type="submission" date="2025-08" db="UniProtKB">
        <authorList>
            <consortium name="RefSeq"/>
        </authorList>
    </citation>
    <scope>IDENTIFICATION</scope>
    <source>
        <tissue evidence="8">Kidney</tissue>
    </source>
</reference>
<protein>
    <submittedName>
        <fullName evidence="8">DDB1- and CUL4-associated factor 12-like protein 2</fullName>
    </submittedName>
</protein>
<dbReference type="InterPro" id="IPR001680">
    <property type="entry name" value="WD40_rpt"/>
</dbReference>
<evidence type="ECO:0000256" key="1">
    <source>
        <dbReference type="ARBA" id="ARBA00022574"/>
    </source>
</evidence>
<name>A0A1S3GVE0_DIPOR</name>
<dbReference type="Proteomes" id="UP000081671">
    <property type="component" value="Unplaced"/>
</dbReference>
<dbReference type="InParanoid" id="A0A1S3GVE0"/>
<organism evidence="7 8">
    <name type="scientific">Dipodomys ordii</name>
    <name type="common">Ord's kangaroo rat</name>
    <dbReference type="NCBI Taxonomy" id="10020"/>
    <lineage>
        <taxon>Eukaryota</taxon>
        <taxon>Metazoa</taxon>
        <taxon>Chordata</taxon>
        <taxon>Craniata</taxon>
        <taxon>Vertebrata</taxon>
        <taxon>Euteleostomi</taxon>
        <taxon>Mammalia</taxon>
        <taxon>Eutheria</taxon>
        <taxon>Euarchontoglires</taxon>
        <taxon>Glires</taxon>
        <taxon>Rodentia</taxon>
        <taxon>Castorimorpha</taxon>
        <taxon>Heteromyidae</taxon>
        <taxon>Dipodomyinae</taxon>
        <taxon>Dipodomys</taxon>
    </lineage>
</organism>
<keyword evidence="7" id="KW-1185">Reference proteome</keyword>
<keyword evidence="2" id="KW-0677">Repeat</keyword>
<dbReference type="RefSeq" id="XP_012892244.1">
    <property type="nucleotide sequence ID" value="XM_013036790.1"/>
</dbReference>
<feature type="repeat" description="WD" evidence="4">
    <location>
        <begin position="188"/>
        <end position="221"/>
    </location>
</feature>
<dbReference type="GeneID" id="106001824"/>
<evidence type="ECO:0000256" key="4">
    <source>
        <dbReference type="PROSITE-ProRule" id="PRU00221"/>
    </source>
</evidence>